<organism evidence="5 6">
    <name type="scientific">Leptotrombidium deliense</name>
    <dbReference type="NCBI Taxonomy" id="299467"/>
    <lineage>
        <taxon>Eukaryota</taxon>
        <taxon>Metazoa</taxon>
        <taxon>Ecdysozoa</taxon>
        <taxon>Arthropoda</taxon>
        <taxon>Chelicerata</taxon>
        <taxon>Arachnida</taxon>
        <taxon>Acari</taxon>
        <taxon>Acariformes</taxon>
        <taxon>Trombidiformes</taxon>
        <taxon>Prostigmata</taxon>
        <taxon>Anystina</taxon>
        <taxon>Parasitengona</taxon>
        <taxon>Trombiculoidea</taxon>
        <taxon>Trombiculidae</taxon>
        <taxon>Leptotrombidium</taxon>
    </lineage>
</organism>
<feature type="non-terminal residue" evidence="5">
    <location>
        <position position="1"/>
    </location>
</feature>
<keyword evidence="2" id="KW-0645">Protease</keyword>
<dbReference type="OrthoDB" id="10056424at2759"/>
<dbReference type="Gene3D" id="2.40.70.10">
    <property type="entry name" value="Acid Proteases"/>
    <property type="match status" value="1"/>
</dbReference>
<dbReference type="CDD" id="cd00303">
    <property type="entry name" value="retropepsin_like"/>
    <property type="match status" value="1"/>
</dbReference>
<keyword evidence="6" id="KW-1185">Reference proteome</keyword>
<dbReference type="GO" id="GO:0006508">
    <property type="term" value="P:proteolysis"/>
    <property type="evidence" value="ECO:0007669"/>
    <property type="project" value="UniProtKB-KW"/>
</dbReference>
<dbReference type="SUPFAM" id="SSF50630">
    <property type="entry name" value="Acid proteases"/>
    <property type="match status" value="1"/>
</dbReference>
<dbReference type="InterPro" id="IPR021109">
    <property type="entry name" value="Peptidase_aspartic_dom_sf"/>
</dbReference>
<name>A0A443RYD5_9ACAR</name>
<dbReference type="EMBL" id="NCKV01017962">
    <property type="protein sequence ID" value="RWS20382.1"/>
    <property type="molecule type" value="Genomic_DNA"/>
</dbReference>
<keyword evidence="4" id="KW-0378">Hydrolase</keyword>
<comment type="similarity">
    <text evidence="1">Belongs to the DDI1 family.</text>
</comment>
<evidence type="ECO:0000313" key="6">
    <source>
        <dbReference type="Proteomes" id="UP000288716"/>
    </source>
</evidence>
<evidence type="ECO:0000256" key="1">
    <source>
        <dbReference type="ARBA" id="ARBA00009136"/>
    </source>
</evidence>
<accession>A0A443RYD5</accession>
<gene>
    <name evidence="5" type="ORF">B4U80_12093</name>
</gene>
<evidence type="ECO:0000256" key="2">
    <source>
        <dbReference type="ARBA" id="ARBA00022670"/>
    </source>
</evidence>
<proteinExistence type="inferred from homology"/>
<sequence>KPGQAVNTDVHRRVILPMFVNTRLLKVPANVQGKEVEAILDTGSKRNIISEKFAKQCGAPFESCSVYLRGVNNSIVQPCGEMNLMLRLGKKHFNERFVIVREFPYEMLLGLDFFTKYKVDIQFSKKVISIDNEQFRIDHEYYEQDHYKLQVKKRVRVPMNCEMNIEVFSKDCNATLLVEATEKALRKFGVVTCKSLSSFSNGKGYIRIANVAERDIVIPKDTTIGKGSQIFKCEQG</sequence>
<dbReference type="AlphaFoldDB" id="A0A443RYD5"/>
<evidence type="ECO:0000256" key="4">
    <source>
        <dbReference type="ARBA" id="ARBA00022801"/>
    </source>
</evidence>
<dbReference type="Pfam" id="PF13975">
    <property type="entry name" value="gag-asp_proteas"/>
    <property type="match status" value="1"/>
</dbReference>
<dbReference type="Proteomes" id="UP000288716">
    <property type="component" value="Unassembled WGS sequence"/>
</dbReference>
<comment type="caution">
    <text evidence="5">The sequence shown here is derived from an EMBL/GenBank/DDBJ whole genome shotgun (WGS) entry which is preliminary data.</text>
</comment>
<evidence type="ECO:0000313" key="5">
    <source>
        <dbReference type="EMBL" id="RWS20382.1"/>
    </source>
</evidence>
<dbReference type="PANTHER" id="PTHR12917">
    <property type="entry name" value="ASPARTYL PROTEASE DDI-RELATED"/>
    <property type="match status" value="1"/>
</dbReference>
<dbReference type="GO" id="GO:0004190">
    <property type="term" value="F:aspartic-type endopeptidase activity"/>
    <property type="evidence" value="ECO:0007669"/>
    <property type="project" value="UniProtKB-KW"/>
</dbReference>
<dbReference type="PANTHER" id="PTHR12917:SF1">
    <property type="entry name" value="AT13091P"/>
    <property type="match status" value="1"/>
</dbReference>
<protein>
    <submittedName>
        <fullName evidence="5">Uncharacterized protein</fullName>
    </submittedName>
</protein>
<reference evidence="5 6" key="1">
    <citation type="journal article" date="2018" name="Gigascience">
        <title>Genomes of trombidid mites reveal novel predicted allergens and laterally-transferred genes associated with secondary metabolism.</title>
        <authorList>
            <person name="Dong X."/>
            <person name="Chaisiri K."/>
            <person name="Xia D."/>
            <person name="Armstrong S.D."/>
            <person name="Fang Y."/>
            <person name="Donnelly M.J."/>
            <person name="Kadowaki T."/>
            <person name="McGarry J.W."/>
            <person name="Darby A.C."/>
            <person name="Makepeace B.L."/>
        </authorList>
    </citation>
    <scope>NUCLEOTIDE SEQUENCE [LARGE SCALE GENOMIC DNA]</scope>
    <source>
        <strain evidence="5">UoL-UT</strain>
    </source>
</reference>
<dbReference type="VEuPathDB" id="VectorBase:LDEU011658"/>
<evidence type="ECO:0000256" key="3">
    <source>
        <dbReference type="ARBA" id="ARBA00022750"/>
    </source>
</evidence>
<keyword evidence="3" id="KW-0064">Aspartyl protease</keyword>